<feature type="region of interest" description="Disordered" evidence="2">
    <location>
        <begin position="289"/>
        <end position="310"/>
    </location>
</feature>
<reference evidence="5" key="1">
    <citation type="submission" date="2014-12" db="EMBL/GenBank/DDBJ databases">
        <title>Genome Sequence of Valsa Canker Pathogens Uncovers a Specific Adaption of Colonization on Woody Bark.</title>
        <authorList>
            <person name="Yin Z."/>
            <person name="Liu H."/>
            <person name="Gao X."/>
            <person name="Li Z."/>
            <person name="Song N."/>
            <person name="Ke X."/>
            <person name="Dai Q."/>
            <person name="Wu Y."/>
            <person name="Sun Y."/>
            <person name="Xu J.-R."/>
            <person name="Kang Z.K."/>
            <person name="Wang L."/>
            <person name="Huang L."/>
        </authorList>
    </citation>
    <scope>NUCLEOTIDE SEQUENCE [LARGE SCALE GENOMIC DNA]</scope>
    <source>
        <strain evidence="5">SXYL134</strain>
    </source>
</reference>
<feature type="compositionally biased region" description="Polar residues" evidence="2">
    <location>
        <begin position="559"/>
        <end position="569"/>
    </location>
</feature>
<evidence type="ECO:0000259" key="3">
    <source>
        <dbReference type="Pfam" id="PF13649"/>
    </source>
</evidence>
<evidence type="ECO:0000256" key="2">
    <source>
        <dbReference type="SAM" id="MobiDB-lite"/>
    </source>
</evidence>
<dbReference type="Pfam" id="PF13649">
    <property type="entry name" value="Methyltransf_25"/>
    <property type="match status" value="1"/>
</dbReference>
<keyword evidence="5" id="KW-1185">Reference proteome</keyword>
<feature type="region of interest" description="Disordered" evidence="2">
    <location>
        <begin position="21"/>
        <end position="74"/>
    </location>
</feature>
<organism evidence="4 5">
    <name type="scientific">Cytospora mali</name>
    <name type="common">Apple Valsa canker fungus</name>
    <name type="synonym">Valsa mali</name>
    <dbReference type="NCBI Taxonomy" id="578113"/>
    <lineage>
        <taxon>Eukaryota</taxon>
        <taxon>Fungi</taxon>
        <taxon>Dikarya</taxon>
        <taxon>Ascomycota</taxon>
        <taxon>Pezizomycotina</taxon>
        <taxon>Sordariomycetes</taxon>
        <taxon>Sordariomycetidae</taxon>
        <taxon>Diaporthales</taxon>
        <taxon>Cytosporaceae</taxon>
        <taxon>Cytospora</taxon>
    </lineage>
</organism>
<dbReference type="GO" id="GO:0008757">
    <property type="term" value="F:S-adenosylmethionine-dependent methyltransferase activity"/>
    <property type="evidence" value="ECO:0007669"/>
    <property type="project" value="InterPro"/>
</dbReference>
<feature type="domain" description="Methyltransferase" evidence="3">
    <location>
        <begin position="470"/>
        <end position="525"/>
    </location>
</feature>
<evidence type="ECO:0000313" key="5">
    <source>
        <dbReference type="Proteomes" id="UP000078576"/>
    </source>
</evidence>
<name>A0A194UMG8_CYTMA</name>
<feature type="region of interest" description="Disordered" evidence="2">
    <location>
        <begin position="540"/>
        <end position="573"/>
    </location>
</feature>
<evidence type="ECO:0000256" key="1">
    <source>
        <dbReference type="ARBA" id="ARBA00038158"/>
    </source>
</evidence>
<sequence>MELAWGFAVTKTPFPDEFVATKSKHRAAASQSSGTTKMSVGASSSKRSEIPSYSGVECTSSRSHEPAGVPESRSSYAIPRSSLLQPTAFAGFPALTQGPNTDTTVDIDPSNTQGQARQRRAYASPTALQNKQLPALPQGATELCTDSITTVEEANTELLSISGTSTALNAAYQPGRDRGPHCDPSVGPTTAAPLPSGLQSAHPRPPSSTLSSTAVCAASKKSTAPLSLPQTYTTNQHQAQLPSHTGTSLELCQNPKNSRNRPRLPWTSAAATSLNIPDRGRDRRYHHATMVGSDSTPFSRSESVTASHTSITRPVMPAEHISREGDSFPTQSQLLRSRKPFITKSNGRTYLSDPTLPYPLPVDLHELHRQSLRSLLLFQLFGGPVCSPAFTNKPPTRVLDLGCGYGFWSMMCHSYYSRKGHSNIHFTGLDIAPLGGIAGVPSNQGSLTTPKEKASPFATSGNWAEQPPDKTMRWDFVQHDLRTLPLPFPDEEFDLIMGKDLSLAVATPHYQSLIEEYIRILKPGGTLELWECDHPIRMLRPHVPDTPPTTTTSASTSTLNHENGSASASRTDKAANDSYFSSSVGTAATKKSDHEKEIAELGAYVISNNTPLSGPQNNYLIEYNGWMNKYLEAHQLLAFPCANLGAILIQEPLLTNNGSKRLAIPLSEVRWEREGVGGVVTKDGKSYIDTSKAIGKASAKRGSEPSDPDKKVKSLNAGQLALRQMALQTVVQFIEGMEPALREVSGKKQDEWDLWMGKLMKELIERDGTNCGECLEVGAWWARKVQNPS</sequence>
<dbReference type="AlphaFoldDB" id="A0A194UMG8"/>
<dbReference type="PANTHER" id="PTHR43591">
    <property type="entry name" value="METHYLTRANSFERASE"/>
    <property type="match status" value="1"/>
</dbReference>
<feature type="compositionally biased region" description="Polar residues" evidence="2">
    <location>
        <begin position="97"/>
        <end position="116"/>
    </location>
</feature>
<dbReference type="PANTHER" id="PTHR43591:SF50">
    <property type="entry name" value="METHYLTRANSFERASE DOMAIN-CONTAINING PROTEIN-RELATED"/>
    <property type="match status" value="1"/>
</dbReference>
<dbReference type="SUPFAM" id="SSF53335">
    <property type="entry name" value="S-adenosyl-L-methionine-dependent methyltransferases"/>
    <property type="match status" value="1"/>
</dbReference>
<feature type="compositionally biased region" description="Polar residues" evidence="2">
    <location>
        <begin position="292"/>
        <end position="310"/>
    </location>
</feature>
<feature type="region of interest" description="Disordered" evidence="2">
    <location>
        <begin position="445"/>
        <end position="464"/>
    </location>
</feature>
<dbReference type="InterPro" id="IPR041698">
    <property type="entry name" value="Methyltransf_25"/>
</dbReference>
<dbReference type="EMBL" id="KN714666">
    <property type="protein sequence ID" value="KUI52854.1"/>
    <property type="molecule type" value="Genomic_DNA"/>
</dbReference>
<dbReference type="InterPro" id="IPR029063">
    <property type="entry name" value="SAM-dependent_MTases_sf"/>
</dbReference>
<comment type="similarity">
    <text evidence="1">Belongs to the methyltransferase superfamily. LaeA methyltransferase family.</text>
</comment>
<gene>
    <name evidence="4" type="ORF">VP1G_00296</name>
</gene>
<accession>A0A194UMG8</accession>
<protein>
    <recommendedName>
        <fullName evidence="3">Methyltransferase domain-containing protein</fullName>
    </recommendedName>
</protein>
<dbReference type="STRING" id="694573.A0A194UMG8"/>
<dbReference type="OrthoDB" id="2013972at2759"/>
<feature type="region of interest" description="Disordered" evidence="2">
    <location>
        <begin position="91"/>
        <end position="119"/>
    </location>
</feature>
<dbReference type="Proteomes" id="UP000078576">
    <property type="component" value="Unassembled WGS sequence"/>
</dbReference>
<feature type="compositionally biased region" description="Low complexity" evidence="2">
    <location>
        <begin position="548"/>
        <end position="558"/>
    </location>
</feature>
<evidence type="ECO:0000313" key="4">
    <source>
        <dbReference type="EMBL" id="KUI52854.1"/>
    </source>
</evidence>
<proteinExistence type="inferred from homology"/>
<feature type="compositionally biased region" description="Polar residues" evidence="2">
    <location>
        <begin position="29"/>
        <end position="45"/>
    </location>
</feature>
<dbReference type="CDD" id="cd02440">
    <property type="entry name" value="AdoMet_MTases"/>
    <property type="match status" value="1"/>
</dbReference>
<dbReference type="Gene3D" id="3.40.50.150">
    <property type="entry name" value="Vaccinia Virus protein VP39"/>
    <property type="match status" value="1"/>
</dbReference>
<feature type="region of interest" description="Disordered" evidence="2">
    <location>
        <begin position="174"/>
        <end position="211"/>
    </location>
</feature>